<reference evidence="3 4" key="1">
    <citation type="journal article" date="2013" name="Genome Announc.">
        <title>Draft Genome Sequence of the Methanotrophic Gammaproteobacterium Methyloglobulus morosus DSM 22980 Strain KoM1.</title>
        <authorList>
            <person name="Poehlein A."/>
            <person name="Deutzmann J.S."/>
            <person name="Daniel R."/>
            <person name="Simeonova D.D."/>
        </authorList>
    </citation>
    <scope>NUCLEOTIDE SEQUENCE [LARGE SCALE GENOMIC DNA]</scope>
    <source>
        <strain evidence="3 4">KoM1</strain>
    </source>
</reference>
<dbReference type="SUPFAM" id="SSF53474">
    <property type="entry name" value="alpha/beta-Hydrolases"/>
    <property type="match status" value="1"/>
</dbReference>
<protein>
    <submittedName>
        <fullName evidence="3">Dienelactone hydrolase</fullName>
    </submittedName>
</protein>
<dbReference type="Pfam" id="PF01738">
    <property type="entry name" value="DLH"/>
    <property type="match status" value="1"/>
</dbReference>
<dbReference type="GO" id="GO:0016787">
    <property type="term" value="F:hydrolase activity"/>
    <property type="evidence" value="ECO:0007669"/>
    <property type="project" value="UniProtKB-KW"/>
</dbReference>
<keyword evidence="4" id="KW-1185">Reference proteome</keyword>
<evidence type="ECO:0000313" key="3">
    <source>
        <dbReference type="EMBL" id="ESS73707.1"/>
    </source>
</evidence>
<dbReference type="STRING" id="1116472.MGMO_11c00140"/>
<evidence type="ECO:0000313" key="4">
    <source>
        <dbReference type="Proteomes" id="UP000017842"/>
    </source>
</evidence>
<dbReference type="PANTHER" id="PTHR46623">
    <property type="entry name" value="CARBOXYMETHYLENEBUTENOLIDASE-RELATED"/>
    <property type="match status" value="1"/>
</dbReference>
<dbReference type="Proteomes" id="UP000017842">
    <property type="component" value="Unassembled WGS sequence"/>
</dbReference>
<gene>
    <name evidence="3" type="ORF">MGMO_11c00140</name>
</gene>
<feature type="region of interest" description="Disordered" evidence="1">
    <location>
        <begin position="236"/>
        <end position="255"/>
    </location>
</feature>
<dbReference type="OrthoDB" id="9787933at2"/>
<dbReference type="RefSeq" id="WP_023493297.1">
    <property type="nucleotide sequence ID" value="NZ_AYLO01000011.1"/>
</dbReference>
<dbReference type="InterPro" id="IPR002925">
    <property type="entry name" value="Dienelactn_hydro"/>
</dbReference>
<evidence type="ECO:0000259" key="2">
    <source>
        <dbReference type="Pfam" id="PF01738"/>
    </source>
</evidence>
<comment type="caution">
    <text evidence="3">The sequence shown here is derived from an EMBL/GenBank/DDBJ whole genome shotgun (WGS) entry which is preliminary data.</text>
</comment>
<dbReference type="InterPro" id="IPR051049">
    <property type="entry name" value="Dienelactone_hydrolase-like"/>
</dbReference>
<evidence type="ECO:0000256" key="1">
    <source>
        <dbReference type="SAM" id="MobiDB-lite"/>
    </source>
</evidence>
<organism evidence="3 4">
    <name type="scientific">Methyloglobulus morosus KoM1</name>
    <dbReference type="NCBI Taxonomy" id="1116472"/>
    <lineage>
        <taxon>Bacteria</taxon>
        <taxon>Pseudomonadati</taxon>
        <taxon>Pseudomonadota</taxon>
        <taxon>Gammaproteobacteria</taxon>
        <taxon>Methylococcales</taxon>
        <taxon>Methylococcaceae</taxon>
        <taxon>Methyloglobulus</taxon>
    </lineage>
</organism>
<accession>V5C5H1</accession>
<dbReference type="InterPro" id="IPR029058">
    <property type="entry name" value="AB_hydrolase_fold"/>
</dbReference>
<dbReference type="EMBL" id="AYLO01000011">
    <property type="protein sequence ID" value="ESS73707.1"/>
    <property type="molecule type" value="Genomic_DNA"/>
</dbReference>
<dbReference type="eggNOG" id="COG0412">
    <property type="taxonomic scope" value="Bacteria"/>
</dbReference>
<sequence length="255" mass="27462">MIEITAADGHIFSAYKADPADSPKGVVVILQEVFGVNAHIRKLADAFAAQGFLGIAPSLFDRAEKAVELGYDEAAIAKGLQLTKTLGESPFFDIQATINTFREIGKVALVGFDWGGFLAYHAANRLQGVATVVSYYGCGIVNDASQRRKIPALLHFGTLDPYIPVDQVTAFRMSRPDLHICTYAAGHHFACEDRGTYNAAATQKAWESTLQHVTHILEGPPVVTLKNQGAYAAVSAGKEKKKKPATVDDDMGPPM</sequence>
<proteinExistence type="predicted"/>
<feature type="domain" description="Dienelactone hydrolase" evidence="2">
    <location>
        <begin position="12"/>
        <end position="216"/>
    </location>
</feature>
<name>V5C5H1_9GAMM</name>
<dbReference type="Gene3D" id="3.40.50.1820">
    <property type="entry name" value="alpha/beta hydrolase"/>
    <property type="match status" value="1"/>
</dbReference>
<dbReference type="AlphaFoldDB" id="V5C5H1"/>
<keyword evidence="3" id="KW-0378">Hydrolase</keyword>
<dbReference type="PANTHER" id="PTHR46623:SF6">
    <property type="entry name" value="ALPHA_BETA-HYDROLASES SUPERFAMILY PROTEIN"/>
    <property type="match status" value="1"/>
</dbReference>